<dbReference type="PANTHER" id="PTHR36529">
    <property type="entry name" value="SLL1095 PROTEIN"/>
    <property type="match status" value="1"/>
</dbReference>
<feature type="non-terminal residue" evidence="1">
    <location>
        <position position="177"/>
    </location>
</feature>
<protein>
    <recommendedName>
        <fullName evidence="2">Glycosyltransferase</fullName>
    </recommendedName>
</protein>
<organism evidence="1">
    <name type="scientific">marine sediment metagenome</name>
    <dbReference type="NCBI Taxonomy" id="412755"/>
    <lineage>
        <taxon>unclassified sequences</taxon>
        <taxon>metagenomes</taxon>
        <taxon>ecological metagenomes</taxon>
    </lineage>
</organism>
<gene>
    <name evidence="1" type="ORF">S01H1_13026</name>
</gene>
<dbReference type="InterPro" id="IPR029044">
    <property type="entry name" value="Nucleotide-diphossugar_trans"/>
</dbReference>
<dbReference type="Pfam" id="PF09837">
    <property type="entry name" value="DUF2064"/>
    <property type="match status" value="1"/>
</dbReference>
<dbReference type="PANTHER" id="PTHR36529:SF1">
    <property type="entry name" value="GLYCOSYLTRANSFERASE"/>
    <property type="match status" value="1"/>
</dbReference>
<dbReference type="AlphaFoldDB" id="X0RUV4"/>
<dbReference type="Gene3D" id="3.90.550.10">
    <property type="entry name" value="Spore Coat Polysaccharide Biosynthesis Protein SpsA, Chain A"/>
    <property type="match status" value="1"/>
</dbReference>
<proteinExistence type="predicted"/>
<evidence type="ECO:0008006" key="2">
    <source>
        <dbReference type="Google" id="ProtNLM"/>
    </source>
</evidence>
<dbReference type="InterPro" id="IPR018641">
    <property type="entry name" value="Trfase_1_rSAM/seldom-assoc"/>
</dbReference>
<sequence length="177" mass="19723">MSQRLIIFTRYPEPGTTKKRLVPALGADGAARLQREMTAHTLQWARAWRSRHGGGVEVHFAGGQRRLMQSRFGADMPCRPQADGDLGQRMAEAFRTALQSGGRQVVLVGSDCPQLTVELVRTAFQRLRDHDVVLGPATDGGYYLIGLRREAPELFAEMPWGTGNVLRKTLQRAARLR</sequence>
<dbReference type="NCBIfam" id="TIGR04282">
    <property type="entry name" value="glyco_like_cofC"/>
    <property type="match status" value="1"/>
</dbReference>
<comment type="caution">
    <text evidence="1">The sequence shown here is derived from an EMBL/GenBank/DDBJ whole genome shotgun (WGS) entry which is preliminary data.</text>
</comment>
<evidence type="ECO:0000313" key="1">
    <source>
        <dbReference type="EMBL" id="GAF72568.1"/>
    </source>
</evidence>
<accession>X0RUV4</accession>
<dbReference type="EMBL" id="BARS01006711">
    <property type="protein sequence ID" value="GAF72568.1"/>
    <property type="molecule type" value="Genomic_DNA"/>
</dbReference>
<dbReference type="SUPFAM" id="SSF53448">
    <property type="entry name" value="Nucleotide-diphospho-sugar transferases"/>
    <property type="match status" value="1"/>
</dbReference>
<reference evidence="1" key="1">
    <citation type="journal article" date="2014" name="Front. Microbiol.">
        <title>High frequency of phylogenetically diverse reductive dehalogenase-homologous genes in deep subseafloor sedimentary metagenomes.</title>
        <authorList>
            <person name="Kawai M."/>
            <person name="Futagami T."/>
            <person name="Toyoda A."/>
            <person name="Takaki Y."/>
            <person name="Nishi S."/>
            <person name="Hori S."/>
            <person name="Arai W."/>
            <person name="Tsubouchi T."/>
            <person name="Morono Y."/>
            <person name="Uchiyama I."/>
            <person name="Ito T."/>
            <person name="Fujiyama A."/>
            <person name="Inagaki F."/>
            <person name="Takami H."/>
        </authorList>
    </citation>
    <scope>NUCLEOTIDE SEQUENCE</scope>
    <source>
        <strain evidence="1">Expedition CK06-06</strain>
    </source>
</reference>
<name>X0RUV4_9ZZZZ</name>